<dbReference type="VEuPathDB" id="ToxoDB:BESB_035030"/>
<dbReference type="SUPFAM" id="SSF74877">
    <property type="entry name" value="Major surface antigen p30, SAG1"/>
    <property type="match status" value="2"/>
</dbReference>
<feature type="chain" id="PRO_5012405608" evidence="1">
    <location>
        <begin position="37"/>
        <end position="370"/>
    </location>
</feature>
<dbReference type="Gene3D" id="2.60.40.1320">
    <property type="entry name" value="SRS domain"/>
    <property type="match status" value="2"/>
</dbReference>
<dbReference type="InterPro" id="IPR028352">
    <property type="entry name" value="Surface_antig_SAG1"/>
</dbReference>
<name>A0A2A9MGD1_BESBE</name>
<accession>A0A2A9MGD1</accession>
<protein>
    <submittedName>
        <fullName evidence="3">SAG-related sequence</fullName>
    </submittedName>
</protein>
<dbReference type="RefSeq" id="XP_029221054.1">
    <property type="nucleotide sequence ID" value="XM_029362089.1"/>
</dbReference>
<dbReference type="Proteomes" id="UP000224006">
    <property type="component" value="Chromosome II"/>
</dbReference>
<dbReference type="KEGG" id="bbes:BESB_035030"/>
<dbReference type="OrthoDB" id="333190at2759"/>
<dbReference type="PRINTS" id="PR01801">
    <property type="entry name" value="SURFCEANTIGN"/>
</dbReference>
<dbReference type="GeneID" id="40308484"/>
<dbReference type="EMBL" id="NWUJ01000002">
    <property type="protein sequence ID" value="PFH37045.1"/>
    <property type="molecule type" value="Genomic_DNA"/>
</dbReference>
<dbReference type="Pfam" id="PF04092">
    <property type="entry name" value="SAG"/>
    <property type="match status" value="2"/>
</dbReference>
<comment type="caution">
    <text evidence="3">The sequence shown here is derived from an EMBL/GenBank/DDBJ whole genome shotgun (WGS) entry which is preliminary data.</text>
</comment>
<dbReference type="GO" id="GO:0016020">
    <property type="term" value="C:membrane"/>
    <property type="evidence" value="ECO:0007669"/>
    <property type="project" value="InterPro"/>
</dbReference>
<gene>
    <name evidence="3" type="ORF">BESB_035030</name>
</gene>
<feature type="domain" description="SRS" evidence="2">
    <location>
        <begin position="58"/>
        <end position="186"/>
    </location>
</feature>
<dbReference type="AlphaFoldDB" id="A0A2A9MGD1"/>
<feature type="domain" description="SRS" evidence="2">
    <location>
        <begin position="197"/>
        <end position="337"/>
    </location>
</feature>
<sequence length="370" mass="39080">MARLQQKRGVLKSKSRKLMALCACGVLALSSGSAFADPLAAAQFLQTLDDGSAQPSSNAVSCSAAQKTGGSSVEHRILLLSESQLCATFECPKESQAIPTALTDVCVAPKHETMDACREAGTNLKDVLQTNNPLAWTVADAKAQGAGVTRTLTLKKEDLPFTDKSFFVGCQASGQPQSPCQVDITVKARSSSVDDKNVVTCAYGAESNPSALQVQITKENNTLTIACGKNGTIKPAIYQDRYCEDEKLSQCSRSYKDILPRFDSSWWTKEGHAASADTLKLTIPREGFPAEEQMFYVGCAPMSKGGSQKVSDVADVEEDDSHASLKGQSTCRVHVTVRASGSALPASSTALIAAGGFGAAFLAGLFADVF</sequence>
<feature type="signal peptide" evidence="1">
    <location>
        <begin position="1"/>
        <end position="36"/>
    </location>
</feature>
<organism evidence="3 4">
    <name type="scientific">Besnoitia besnoiti</name>
    <name type="common">Apicomplexan protozoan</name>
    <dbReference type="NCBI Taxonomy" id="94643"/>
    <lineage>
        <taxon>Eukaryota</taxon>
        <taxon>Sar</taxon>
        <taxon>Alveolata</taxon>
        <taxon>Apicomplexa</taxon>
        <taxon>Conoidasida</taxon>
        <taxon>Coccidia</taxon>
        <taxon>Eucoccidiorida</taxon>
        <taxon>Eimeriorina</taxon>
        <taxon>Sarcocystidae</taxon>
        <taxon>Besnoitia</taxon>
    </lineage>
</organism>
<proteinExistence type="predicted"/>
<evidence type="ECO:0000256" key="1">
    <source>
        <dbReference type="SAM" id="SignalP"/>
    </source>
</evidence>
<reference evidence="3 4" key="1">
    <citation type="submission" date="2017-09" db="EMBL/GenBank/DDBJ databases">
        <title>Genome sequencing of Besnoitia besnoiti strain Bb-Ger1.</title>
        <authorList>
            <person name="Schares G."/>
            <person name="Venepally P."/>
            <person name="Lorenzi H.A."/>
        </authorList>
    </citation>
    <scope>NUCLEOTIDE SEQUENCE [LARGE SCALE GENOMIC DNA]</scope>
    <source>
        <strain evidence="3 4">Bb-Ger1</strain>
    </source>
</reference>
<evidence type="ECO:0000313" key="4">
    <source>
        <dbReference type="Proteomes" id="UP000224006"/>
    </source>
</evidence>
<dbReference type="InterPro" id="IPR007226">
    <property type="entry name" value="SRS_dom"/>
</dbReference>
<dbReference type="InterPro" id="IPR036755">
    <property type="entry name" value="SRS_dom_sf"/>
</dbReference>
<keyword evidence="4" id="KW-1185">Reference proteome</keyword>
<evidence type="ECO:0000313" key="3">
    <source>
        <dbReference type="EMBL" id="PFH37045.1"/>
    </source>
</evidence>
<evidence type="ECO:0000259" key="2">
    <source>
        <dbReference type="Pfam" id="PF04092"/>
    </source>
</evidence>
<keyword evidence="1" id="KW-0732">Signal</keyword>